<evidence type="ECO:0000313" key="1">
    <source>
        <dbReference type="EMBL" id="GBP31739.1"/>
    </source>
</evidence>
<protein>
    <submittedName>
        <fullName evidence="1">Uncharacterized protein</fullName>
    </submittedName>
</protein>
<reference evidence="1 2" key="1">
    <citation type="journal article" date="2019" name="Commun. Biol.">
        <title>The bagworm genome reveals a unique fibroin gene that provides high tensile strength.</title>
        <authorList>
            <person name="Kono N."/>
            <person name="Nakamura H."/>
            <person name="Ohtoshi R."/>
            <person name="Tomita M."/>
            <person name="Numata K."/>
            <person name="Arakawa K."/>
        </authorList>
    </citation>
    <scope>NUCLEOTIDE SEQUENCE [LARGE SCALE GENOMIC DNA]</scope>
</reference>
<comment type="caution">
    <text evidence="1">The sequence shown here is derived from an EMBL/GenBank/DDBJ whole genome shotgun (WGS) entry which is preliminary data.</text>
</comment>
<organism evidence="1 2">
    <name type="scientific">Eumeta variegata</name>
    <name type="common">Bagworm moth</name>
    <name type="synonym">Eumeta japonica</name>
    <dbReference type="NCBI Taxonomy" id="151549"/>
    <lineage>
        <taxon>Eukaryota</taxon>
        <taxon>Metazoa</taxon>
        <taxon>Ecdysozoa</taxon>
        <taxon>Arthropoda</taxon>
        <taxon>Hexapoda</taxon>
        <taxon>Insecta</taxon>
        <taxon>Pterygota</taxon>
        <taxon>Neoptera</taxon>
        <taxon>Endopterygota</taxon>
        <taxon>Lepidoptera</taxon>
        <taxon>Glossata</taxon>
        <taxon>Ditrysia</taxon>
        <taxon>Tineoidea</taxon>
        <taxon>Psychidae</taxon>
        <taxon>Oiketicinae</taxon>
        <taxon>Eumeta</taxon>
    </lineage>
</organism>
<accession>A0A4C1UZT7</accession>
<gene>
    <name evidence="1" type="ORF">EVAR_4977_1</name>
</gene>
<keyword evidence="2" id="KW-1185">Reference proteome</keyword>
<sequence length="133" mass="14610">METCDCRLQSPTVQEFSVECAEESYRYGVSAPAARALRPAAARERCPPTGSSFFTPDRELYPPVLDAVTILVTADFVLGQLVLGQRRRSERRAGDDKISRLKFFIAVSARKIIDSLKNANSFSARAAGARAPE</sequence>
<proteinExistence type="predicted"/>
<name>A0A4C1UZT7_EUMVA</name>
<dbReference type="EMBL" id="BGZK01000250">
    <property type="protein sequence ID" value="GBP31739.1"/>
    <property type="molecule type" value="Genomic_DNA"/>
</dbReference>
<evidence type="ECO:0000313" key="2">
    <source>
        <dbReference type="Proteomes" id="UP000299102"/>
    </source>
</evidence>
<dbReference type="Proteomes" id="UP000299102">
    <property type="component" value="Unassembled WGS sequence"/>
</dbReference>
<dbReference type="AlphaFoldDB" id="A0A4C1UZT7"/>